<sequence length="155" mass="16640">MSRVVMLCGPAGAGKSTLARQLEAEGCVRLSIDAEAWARGHRGMPIPPEAQAEIVADLQDRLLALIREGRDAVLDMSFWSRAMRDEWRALLAPTGTVPELVHLVAERSTALARVAARSTGHADDFPLAPALAAAYYDGFEPPEPDEGPVVVVRTG</sequence>
<dbReference type="Pfam" id="PF13671">
    <property type="entry name" value="AAA_33"/>
    <property type="match status" value="1"/>
</dbReference>
<evidence type="ECO:0000313" key="1">
    <source>
        <dbReference type="EMBL" id="MFC0673694.1"/>
    </source>
</evidence>
<organism evidence="1 2">
    <name type="scientific">Brachybacterium hainanense</name>
    <dbReference type="NCBI Taxonomy" id="1541174"/>
    <lineage>
        <taxon>Bacteria</taxon>
        <taxon>Bacillati</taxon>
        <taxon>Actinomycetota</taxon>
        <taxon>Actinomycetes</taxon>
        <taxon>Micrococcales</taxon>
        <taxon>Dermabacteraceae</taxon>
        <taxon>Brachybacterium</taxon>
    </lineage>
</organism>
<gene>
    <name evidence="1" type="ORF">ACFFF6_06980</name>
</gene>
<dbReference type="Proteomes" id="UP001589793">
    <property type="component" value="Unassembled WGS sequence"/>
</dbReference>
<comment type="caution">
    <text evidence="1">The sequence shown here is derived from an EMBL/GenBank/DDBJ whole genome shotgun (WGS) entry which is preliminary data.</text>
</comment>
<keyword evidence="2" id="KW-1185">Reference proteome</keyword>
<evidence type="ECO:0000313" key="2">
    <source>
        <dbReference type="Proteomes" id="UP001589793"/>
    </source>
</evidence>
<proteinExistence type="predicted"/>
<dbReference type="InterPro" id="IPR027417">
    <property type="entry name" value="P-loop_NTPase"/>
</dbReference>
<name>A0ABV6R9M8_9MICO</name>
<dbReference type="SUPFAM" id="SSF52540">
    <property type="entry name" value="P-loop containing nucleoside triphosphate hydrolases"/>
    <property type="match status" value="1"/>
</dbReference>
<dbReference type="RefSeq" id="WP_376979461.1">
    <property type="nucleotide sequence ID" value="NZ_JBHLSV010000006.1"/>
</dbReference>
<protein>
    <submittedName>
        <fullName evidence="1">AAA family ATPase</fullName>
    </submittedName>
</protein>
<dbReference type="EMBL" id="JBHLSV010000006">
    <property type="protein sequence ID" value="MFC0673694.1"/>
    <property type="molecule type" value="Genomic_DNA"/>
</dbReference>
<accession>A0ABV6R9M8</accession>
<dbReference type="Gene3D" id="3.40.50.300">
    <property type="entry name" value="P-loop containing nucleotide triphosphate hydrolases"/>
    <property type="match status" value="1"/>
</dbReference>
<reference evidence="1 2" key="1">
    <citation type="submission" date="2024-09" db="EMBL/GenBank/DDBJ databases">
        <authorList>
            <person name="Sun Q."/>
            <person name="Mori K."/>
        </authorList>
    </citation>
    <scope>NUCLEOTIDE SEQUENCE [LARGE SCALE GENOMIC DNA]</scope>
    <source>
        <strain evidence="1 2">CICC 10874</strain>
    </source>
</reference>